<comment type="similarity">
    <text evidence="1">Belongs to the methyltransferase superfamily.</text>
</comment>
<evidence type="ECO:0000259" key="4">
    <source>
        <dbReference type="Pfam" id="PF08241"/>
    </source>
</evidence>
<dbReference type="GO" id="GO:0032259">
    <property type="term" value="P:methylation"/>
    <property type="evidence" value="ECO:0007669"/>
    <property type="project" value="UniProtKB-KW"/>
</dbReference>
<dbReference type="OrthoDB" id="411785at2759"/>
<sequence>MRVRFVWADSCFFPKTLPVDLCSLGYQNQLCIDFSEIVISQMRQRYESIPIEWRVMDVREMDLPNDHVDLAIDKGTLDAFLYGSMWDPPDEVRANVNKYVDNVTRVLKSGARWIYITCRQPHFIKPLLARENWDIEVERLNDDAGGFEYFVFIMTKHIA</sequence>
<dbReference type="PANTHER" id="PTHR12176">
    <property type="entry name" value="SAM-DEPENDENT METHYLTRANSFERASE SUPERFAMILY PROTEIN"/>
    <property type="match status" value="1"/>
</dbReference>
<evidence type="ECO:0000256" key="3">
    <source>
        <dbReference type="ARBA" id="ARBA00022679"/>
    </source>
</evidence>
<dbReference type="InterPro" id="IPR051419">
    <property type="entry name" value="Lys/N-term_MeTrsfase_sf"/>
</dbReference>
<proteinExistence type="inferred from homology"/>
<dbReference type="AlphaFoldDB" id="A0A8H3IVH0"/>
<evidence type="ECO:0000313" key="6">
    <source>
        <dbReference type="Proteomes" id="UP000664169"/>
    </source>
</evidence>
<dbReference type="Gene3D" id="3.40.50.150">
    <property type="entry name" value="Vaccinia Virus protein VP39"/>
    <property type="match status" value="1"/>
</dbReference>
<keyword evidence="3" id="KW-0808">Transferase</keyword>
<organism evidence="5 6">
    <name type="scientific">Gomphillus americanus</name>
    <dbReference type="NCBI Taxonomy" id="1940652"/>
    <lineage>
        <taxon>Eukaryota</taxon>
        <taxon>Fungi</taxon>
        <taxon>Dikarya</taxon>
        <taxon>Ascomycota</taxon>
        <taxon>Pezizomycotina</taxon>
        <taxon>Lecanoromycetes</taxon>
        <taxon>OSLEUM clade</taxon>
        <taxon>Ostropomycetidae</taxon>
        <taxon>Ostropales</taxon>
        <taxon>Graphidaceae</taxon>
        <taxon>Gomphilloideae</taxon>
        <taxon>Gomphillus</taxon>
    </lineage>
</organism>
<reference evidence="5" key="1">
    <citation type="submission" date="2021-03" db="EMBL/GenBank/DDBJ databases">
        <authorList>
            <person name="Tagirdzhanova G."/>
        </authorList>
    </citation>
    <scope>NUCLEOTIDE SEQUENCE</scope>
</reference>
<dbReference type="Proteomes" id="UP000664169">
    <property type="component" value="Unassembled WGS sequence"/>
</dbReference>
<dbReference type="SUPFAM" id="SSF53335">
    <property type="entry name" value="S-adenosyl-L-methionine-dependent methyltransferases"/>
    <property type="match status" value="1"/>
</dbReference>
<evidence type="ECO:0000313" key="5">
    <source>
        <dbReference type="EMBL" id="CAF9929765.1"/>
    </source>
</evidence>
<dbReference type="EMBL" id="CAJPDQ010000033">
    <property type="protein sequence ID" value="CAF9929765.1"/>
    <property type="molecule type" value="Genomic_DNA"/>
</dbReference>
<dbReference type="InterPro" id="IPR013216">
    <property type="entry name" value="Methyltransf_11"/>
</dbReference>
<dbReference type="GO" id="GO:0008757">
    <property type="term" value="F:S-adenosylmethionine-dependent methyltransferase activity"/>
    <property type="evidence" value="ECO:0007669"/>
    <property type="project" value="InterPro"/>
</dbReference>
<comment type="caution">
    <text evidence="5">The sequence shown here is derived from an EMBL/GenBank/DDBJ whole genome shotgun (WGS) entry which is preliminary data.</text>
</comment>
<feature type="domain" description="Methyltransferase type 11" evidence="4">
    <location>
        <begin position="27"/>
        <end position="112"/>
    </location>
</feature>
<evidence type="ECO:0000256" key="2">
    <source>
        <dbReference type="ARBA" id="ARBA00022603"/>
    </source>
</evidence>
<dbReference type="InterPro" id="IPR029063">
    <property type="entry name" value="SAM-dependent_MTases_sf"/>
</dbReference>
<protein>
    <recommendedName>
        <fullName evidence="4">Methyltransferase type 11 domain-containing protein</fullName>
    </recommendedName>
</protein>
<dbReference type="PANTHER" id="PTHR12176:SF80">
    <property type="entry name" value="EEF1A LYSINE METHYLTRANSFERASE 4"/>
    <property type="match status" value="1"/>
</dbReference>
<dbReference type="Pfam" id="PF08241">
    <property type="entry name" value="Methyltransf_11"/>
    <property type="match status" value="1"/>
</dbReference>
<evidence type="ECO:0000256" key="1">
    <source>
        <dbReference type="ARBA" id="ARBA00008361"/>
    </source>
</evidence>
<accession>A0A8H3IVH0</accession>
<name>A0A8H3IVH0_9LECA</name>
<keyword evidence="2" id="KW-0489">Methyltransferase</keyword>
<keyword evidence="6" id="KW-1185">Reference proteome</keyword>
<gene>
    <name evidence="5" type="ORF">GOMPHAMPRED_005479</name>
</gene>